<organism evidence="7 8">
    <name type="scientific">Nocardioides gansuensis</name>
    <dbReference type="NCBI Taxonomy" id="2138300"/>
    <lineage>
        <taxon>Bacteria</taxon>
        <taxon>Bacillati</taxon>
        <taxon>Actinomycetota</taxon>
        <taxon>Actinomycetes</taxon>
        <taxon>Propionibacteriales</taxon>
        <taxon>Nocardioidaceae</taxon>
        <taxon>Nocardioides</taxon>
    </lineage>
</organism>
<dbReference type="RefSeq" id="WP_116571881.1">
    <property type="nucleotide sequence ID" value="NZ_QDGZ01000003.1"/>
</dbReference>
<dbReference type="OrthoDB" id="9802039at2"/>
<keyword evidence="5" id="KW-0175">Coiled coil</keyword>
<protein>
    <submittedName>
        <fullName evidence="7">MerR family transcriptional regulator</fullName>
    </submittedName>
</protein>
<dbReference type="PRINTS" id="PR00040">
    <property type="entry name" value="HTHMERR"/>
</dbReference>
<dbReference type="SMART" id="SM00422">
    <property type="entry name" value="HTH_MERR"/>
    <property type="match status" value="1"/>
</dbReference>
<sequence length="171" mass="19041">MQGQVLDLAPQFRVYRGWVRISELADRVGVPTSTVRYYERIGLLGVPGRTGSGYRDYGEDSATHLLFVHRARRMGLSCDQIAELLPVWGGANCAGAHDRVGLLIDEKQAEIAERINELEEFARQLHEVRSKLEASPPAAECRTDLSCCVPSGDIQMVQLELAPRGVKHSRR</sequence>
<gene>
    <name evidence="7" type="ORF">DDE18_08935</name>
</gene>
<dbReference type="GO" id="GO:0003700">
    <property type="term" value="F:DNA-binding transcription factor activity"/>
    <property type="evidence" value="ECO:0007669"/>
    <property type="project" value="InterPro"/>
</dbReference>
<dbReference type="InterPro" id="IPR047057">
    <property type="entry name" value="MerR_fam"/>
</dbReference>
<dbReference type="PANTHER" id="PTHR30204:SF69">
    <property type="entry name" value="MERR-FAMILY TRANSCRIPTIONAL REGULATOR"/>
    <property type="match status" value="1"/>
</dbReference>
<dbReference type="PANTHER" id="PTHR30204">
    <property type="entry name" value="REDOX-CYCLING DRUG-SENSING TRANSCRIPTIONAL ACTIVATOR SOXR"/>
    <property type="match status" value="1"/>
</dbReference>
<dbReference type="SUPFAM" id="SSF46955">
    <property type="entry name" value="Putative DNA-binding domain"/>
    <property type="match status" value="1"/>
</dbReference>
<dbReference type="EMBL" id="QDGZ01000003">
    <property type="protein sequence ID" value="PVG83402.1"/>
    <property type="molecule type" value="Genomic_DNA"/>
</dbReference>
<evidence type="ECO:0000313" key="7">
    <source>
        <dbReference type="EMBL" id="PVG83402.1"/>
    </source>
</evidence>
<proteinExistence type="predicted"/>
<reference evidence="7 8" key="1">
    <citation type="submission" date="2018-04" db="EMBL/GenBank/DDBJ databases">
        <title>Genome of Nocardioides gansuensis WSJ-1.</title>
        <authorList>
            <person name="Wu S."/>
            <person name="Wang G."/>
        </authorList>
    </citation>
    <scope>NUCLEOTIDE SEQUENCE [LARGE SCALE GENOMIC DNA]</scope>
    <source>
        <strain evidence="7 8">WSJ-1</strain>
    </source>
</reference>
<dbReference type="AlphaFoldDB" id="A0A2T8FCH3"/>
<dbReference type="InterPro" id="IPR009061">
    <property type="entry name" value="DNA-bd_dom_put_sf"/>
</dbReference>
<evidence type="ECO:0000256" key="4">
    <source>
        <dbReference type="ARBA" id="ARBA00023163"/>
    </source>
</evidence>
<evidence type="ECO:0000313" key="8">
    <source>
        <dbReference type="Proteomes" id="UP000246018"/>
    </source>
</evidence>
<dbReference type="InterPro" id="IPR000551">
    <property type="entry name" value="MerR-type_HTH_dom"/>
</dbReference>
<dbReference type="PROSITE" id="PS50937">
    <property type="entry name" value="HTH_MERR_2"/>
    <property type="match status" value="1"/>
</dbReference>
<evidence type="ECO:0000256" key="2">
    <source>
        <dbReference type="ARBA" id="ARBA00023015"/>
    </source>
</evidence>
<comment type="caution">
    <text evidence="7">The sequence shown here is derived from an EMBL/GenBank/DDBJ whole genome shotgun (WGS) entry which is preliminary data.</text>
</comment>
<keyword evidence="3" id="KW-0238">DNA-binding</keyword>
<name>A0A2T8FCH3_9ACTN</name>
<dbReference type="GO" id="GO:0003677">
    <property type="term" value="F:DNA binding"/>
    <property type="evidence" value="ECO:0007669"/>
    <property type="project" value="UniProtKB-KW"/>
</dbReference>
<keyword evidence="8" id="KW-1185">Reference proteome</keyword>
<dbReference type="Pfam" id="PF13411">
    <property type="entry name" value="MerR_1"/>
    <property type="match status" value="1"/>
</dbReference>
<feature type="coiled-coil region" evidence="5">
    <location>
        <begin position="104"/>
        <end position="131"/>
    </location>
</feature>
<evidence type="ECO:0000256" key="3">
    <source>
        <dbReference type="ARBA" id="ARBA00023125"/>
    </source>
</evidence>
<evidence type="ECO:0000259" key="6">
    <source>
        <dbReference type="PROSITE" id="PS50937"/>
    </source>
</evidence>
<accession>A0A2T8FCH3</accession>
<dbReference type="Proteomes" id="UP000246018">
    <property type="component" value="Unassembled WGS sequence"/>
</dbReference>
<keyword evidence="2" id="KW-0805">Transcription regulation</keyword>
<feature type="domain" description="HTH merR-type" evidence="6">
    <location>
        <begin position="20"/>
        <end position="87"/>
    </location>
</feature>
<evidence type="ECO:0000256" key="5">
    <source>
        <dbReference type="SAM" id="Coils"/>
    </source>
</evidence>
<evidence type="ECO:0000256" key="1">
    <source>
        <dbReference type="ARBA" id="ARBA00022491"/>
    </source>
</evidence>
<keyword evidence="1" id="KW-0678">Repressor</keyword>
<dbReference type="Gene3D" id="1.10.1660.10">
    <property type="match status" value="1"/>
</dbReference>
<keyword evidence="4" id="KW-0804">Transcription</keyword>